<evidence type="ECO:0000256" key="2">
    <source>
        <dbReference type="SAM" id="SignalP"/>
    </source>
</evidence>
<name>A0A2M4B7I2_9DIPT</name>
<feature type="signal peptide" evidence="2">
    <location>
        <begin position="1"/>
        <end position="17"/>
    </location>
</feature>
<evidence type="ECO:0000313" key="3">
    <source>
        <dbReference type="EMBL" id="MBW48977.1"/>
    </source>
</evidence>
<feature type="chain" id="PRO_5014597731" evidence="2">
    <location>
        <begin position="18"/>
        <end position="83"/>
    </location>
</feature>
<evidence type="ECO:0000256" key="1">
    <source>
        <dbReference type="SAM" id="MobiDB-lite"/>
    </source>
</evidence>
<sequence length="83" mass="8950">MALLAMVVVVGARVAVTSLTATFTSTARRRHLHRAPAFNCWQRAFQFSSVTGWKGDKGAGGEIESEKVTRKKNRNNAASVSAS</sequence>
<dbReference type="EMBL" id="GGFK01015656">
    <property type="protein sequence ID" value="MBW48977.1"/>
    <property type="molecule type" value="Transcribed_RNA"/>
</dbReference>
<accession>A0A2M4B7I2</accession>
<reference evidence="3" key="1">
    <citation type="submission" date="2018-01" db="EMBL/GenBank/DDBJ databases">
        <title>An insight into the sialome of Amazonian anophelines.</title>
        <authorList>
            <person name="Ribeiro J.M."/>
            <person name="Scarpassa V."/>
            <person name="Calvo E."/>
        </authorList>
    </citation>
    <scope>NUCLEOTIDE SEQUENCE</scope>
    <source>
        <tissue evidence="3">Salivary glands</tissue>
    </source>
</reference>
<feature type="region of interest" description="Disordered" evidence="1">
    <location>
        <begin position="55"/>
        <end position="83"/>
    </location>
</feature>
<proteinExistence type="predicted"/>
<organism evidence="3">
    <name type="scientific">Anopheles triannulatus</name>
    <dbReference type="NCBI Taxonomy" id="58253"/>
    <lineage>
        <taxon>Eukaryota</taxon>
        <taxon>Metazoa</taxon>
        <taxon>Ecdysozoa</taxon>
        <taxon>Arthropoda</taxon>
        <taxon>Hexapoda</taxon>
        <taxon>Insecta</taxon>
        <taxon>Pterygota</taxon>
        <taxon>Neoptera</taxon>
        <taxon>Endopterygota</taxon>
        <taxon>Diptera</taxon>
        <taxon>Nematocera</taxon>
        <taxon>Culicoidea</taxon>
        <taxon>Culicidae</taxon>
        <taxon>Anophelinae</taxon>
        <taxon>Anopheles</taxon>
    </lineage>
</organism>
<dbReference type="AlphaFoldDB" id="A0A2M4B7I2"/>
<feature type="compositionally biased region" description="Basic and acidic residues" evidence="1">
    <location>
        <begin position="55"/>
        <end position="68"/>
    </location>
</feature>
<keyword evidence="2" id="KW-0732">Signal</keyword>
<protein>
    <submittedName>
        <fullName evidence="3">Putative secreted protein</fullName>
    </submittedName>
</protein>